<comment type="caution">
    <text evidence="2">The sequence shown here is derived from an EMBL/GenBank/DDBJ whole genome shotgun (WGS) entry which is preliminary data.</text>
</comment>
<organism evidence="2 3">
    <name type="scientific">Fonticella tunisiensis</name>
    <dbReference type="NCBI Taxonomy" id="1096341"/>
    <lineage>
        <taxon>Bacteria</taxon>
        <taxon>Bacillati</taxon>
        <taxon>Bacillota</taxon>
        <taxon>Clostridia</taxon>
        <taxon>Eubacteriales</taxon>
        <taxon>Clostridiaceae</taxon>
        <taxon>Fonticella</taxon>
    </lineage>
</organism>
<protein>
    <submittedName>
        <fullName evidence="2">SPP1 gp7 family putative phage head morphogenesis protein</fullName>
    </submittedName>
</protein>
<dbReference type="Proteomes" id="UP000295325">
    <property type="component" value="Unassembled WGS sequence"/>
</dbReference>
<name>A0A4R7K6G5_9CLOT</name>
<reference evidence="2 3" key="1">
    <citation type="submission" date="2019-03" db="EMBL/GenBank/DDBJ databases">
        <title>Genomic Encyclopedia of Type Strains, Phase IV (KMG-IV): sequencing the most valuable type-strain genomes for metagenomic binning, comparative biology and taxonomic classification.</title>
        <authorList>
            <person name="Goeker M."/>
        </authorList>
    </citation>
    <scope>NUCLEOTIDE SEQUENCE [LARGE SCALE GENOMIC DNA]</scope>
    <source>
        <strain evidence="2 3">DSM 24455</strain>
    </source>
</reference>
<evidence type="ECO:0000313" key="2">
    <source>
        <dbReference type="EMBL" id="TDT45988.1"/>
    </source>
</evidence>
<evidence type="ECO:0000259" key="1">
    <source>
        <dbReference type="Pfam" id="PF04233"/>
    </source>
</evidence>
<evidence type="ECO:0000313" key="3">
    <source>
        <dbReference type="Proteomes" id="UP000295325"/>
    </source>
</evidence>
<dbReference type="AlphaFoldDB" id="A0A4R7K6G5"/>
<dbReference type="EMBL" id="SOAZ01000042">
    <property type="protein sequence ID" value="TDT45988.1"/>
    <property type="molecule type" value="Genomic_DNA"/>
</dbReference>
<gene>
    <name evidence="2" type="ORF">EDD71_1424</name>
</gene>
<dbReference type="NCBIfam" id="TIGR01641">
    <property type="entry name" value="phageSPP1_gp7"/>
    <property type="match status" value="1"/>
</dbReference>
<dbReference type="Pfam" id="PF04233">
    <property type="entry name" value="Phage_Mu_F"/>
    <property type="match status" value="1"/>
</dbReference>
<accession>A0A4R7K6G5</accession>
<sequence>MSGASIQKMSMEIADTMQVGEFAATRLIRTETTYVANMAELAAYKEAGVEKLMFLATLDSRTSDICRSNDGNIVLVEKAVPGENIPPLHPNCRSTTIEVFEDDDLSKLKRRARDPETGKNKTIPANITYKEWYEENVVNNPKAQAEEKKFKNRASDKKQFERYKEILGNKVPKSFDMFQELKYNNANEWKKLEQLYSDTKSGKVWLSADFSSDKKFNMHVEKHLKEYGDITKEEYLNIARELLASPVKGDIEGFKSKLGFVFRYNKAINDFALGRADGKISTLFKPKDGYKYWVEQVEKYKEE</sequence>
<dbReference type="InterPro" id="IPR006528">
    <property type="entry name" value="Phage_head_morphogenesis_dom"/>
</dbReference>
<feature type="domain" description="Phage head morphogenesis" evidence="1">
    <location>
        <begin position="1"/>
        <end position="97"/>
    </location>
</feature>
<keyword evidence="3" id="KW-1185">Reference proteome</keyword>
<proteinExistence type="predicted"/>